<feature type="compositionally biased region" description="Basic and acidic residues" evidence="1">
    <location>
        <begin position="176"/>
        <end position="194"/>
    </location>
</feature>
<feature type="region of interest" description="Disordered" evidence="1">
    <location>
        <begin position="78"/>
        <end position="194"/>
    </location>
</feature>
<protein>
    <submittedName>
        <fullName evidence="2">Uncharacterized protein</fullName>
    </submittedName>
</protein>
<proteinExistence type="predicted"/>
<keyword evidence="3" id="KW-1185">Reference proteome</keyword>
<feature type="compositionally biased region" description="Basic and acidic residues" evidence="1">
    <location>
        <begin position="86"/>
        <end position="125"/>
    </location>
</feature>
<evidence type="ECO:0000313" key="2">
    <source>
        <dbReference type="EMBL" id="KDP36681.1"/>
    </source>
</evidence>
<dbReference type="Proteomes" id="UP000027138">
    <property type="component" value="Unassembled WGS sequence"/>
</dbReference>
<evidence type="ECO:0000313" key="3">
    <source>
        <dbReference type="Proteomes" id="UP000027138"/>
    </source>
</evidence>
<dbReference type="EMBL" id="KK914423">
    <property type="protein sequence ID" value="KDP36681.1"/>
    <property type="molecule type" value="Genomic_DNA"/>
</dbReference>
<name>A0A067KKB3_JATCU</name>
<feature type="compositionally biased region" description="Polar residues" evidence="1">
    <location>
        <begin position="128"/>
        <end position="142"/>
    </location>
</feature>
<sequence length="194" mass="21750">MYYLCRISDPVVEKRMCAMLNIWDDCSSDDEEKRMKMNSSSLPFKSLADQEEQWYYSSEEEVNEVGVQSLTRSGRVYNPESSLQTKGKEVAVDGTKKRMTEKGGEEPKEKKKEEEVVKGQKKTVEIGESSQSKTPNGMTASSVLIGARAKGQGAHPTVGSSRRRRRRGGEEGIEAGGREDKRYPGGRRRGCECR</sequence>
<evidence type="ECO:0000256" key="1">
    <source>
        <dbReference type="SAM" id="MobiDB-lite"/>
    </source>
</evidence>
<reference evidence="2 3" key="1">
    <citation type="journal article" date="2014" name="PLoS ONE">
        <title>Global Analysis of Gene Expression Profiles in Physic Nut (Jatropha curcas L.) Seedlings Exposed to Salt Stress.</title>
        <authorList>
            <person name="Zhang L."/>
            <person name="Zhang C."/>
            <person name="Wu P."/>
            <person name="Chen Y."/>
            <person name="Li M."/>
            <person name="Jiang H."/>
            <person name="Wu G."/>
        </authorList>
    </citation>
    <scope>NUCLEOTIDE SEQUENCE [LARGE SCALE GENOMIC DNA]</scope>
    <source>
        <strain evidence="3">cv. GZQX0401</strain>
        <tissue evidence="2">Young leaves</tissue>
    </source>
</reference>
<gene>
    <name evidence="2" type="ORF">JCGZ_07899</name>
</gene>
<dbReference type="AlphaFoldDB" id="A0A067KKB3"/>
<accession>A0A067KKB3</accession>
<organism evidence="2 3">
    <name type="scientific">Jatropha curcas</name>
    <name type="common">Barbados nut</name>
    <dbReference type="NCBI Taxonomy" id="180498"/>
    <lineage>
        <taxon>Eukaryota</taxon>
        <taxon>Viridiplantae</taxon>
        <taxon>Streptophyta</taxon>
        <taxon>Embryophyta</taxon>
        <taxon>Tracheophyta</taxon>
        <taxon>Spermatophyta</taxon>
        <taxon>Magnoliopsida</taxon>
        <taxon>eudicotyledons</taxon>
        <taxon>Gunneridae</taxon>
        <taxon>Pentapetalae</taxon>
        <taxon>rosids</taxon>
        <taxon>fabids</taxon>
        <taxon>Malpighiales</taxon>
        <taxon>Euphorbiaceae</taxon>
        <taxon>Crotonoideae</taxon>
        <taxon>Jatropheae</taxon>
        <taxon>Jatropha</taxon>
    </lineage>
</organism>